<feature type="region of interest" description="Disordered" evidence="2">
    <location>
        <begin position="1178"/>
        <end position="1282"/>
    </location>
</feature>
<gene>
    <name evidence="4" type="ORF">MSAN_01381000</name>
</gene>
<evidence type="ECO:0000313" key="5">
    <source>
        <dbReference type="Proteomes" id="UP000623467"/>
    </source>
</evidence>
<evidence type="ECO:0000256" key="1">
    <source>
        <dbReference type="SAM" id="Coils"/>
    </source>
</evidence>
<dbReference type="OrthoDB" id="284473at2759"/>
<keyword evidence="5" id="KW-1185">Reference proteome</keyword>
<dbReference type="PANTHER" id="PTHR13246:SF1">
    <property type="entry name" value="CYTOSOLIC ENDO-BETA-N-ACETYLGLUCOSAMINIDASE"/>
    <property type="match status" value="1"/>
</dbReference>
<keyword evidence="1" id="KW-0175">Coiled coil</keyword>
<comment type="caution">
    <text evidence="4">The sequence shown here is derived from an EMBL/GenBank/DDBJ whole genome shotgun (WGS) entry which is preliminary data.</text>
</comment>
<dbReference type="PANTHER" id="PTHR13246">
    <property type="entry name" value="ENDO BETA N-ACETYLGLUCOSAMINIDASE"/>
    <property type="match status" value="1"/>
</dbReference>
<dbReference type="GO" id="GO:0033925">
    <property type="term" value="F:mannosyl-glycoprotein endo-beta-N-acetylglucosaminidase activity"/>
    <property type="evidence" value="ECO:0007669"/>
    <property type="project" value="UniProtKB-EC"/>
</dbReference>
<feature type="domain" description="Cytosolic endo-beta-N-acetylglucosaminidase TIM barrel" evidence="3">
    <location>
        <begin position="88"/>
        <end position="346"/>
    </location>
</feature>
<feature type="compositionally biased region" description="Polar residues" evidence="2">
    <location>
        <begin position="1180"/>
        <end position="1191"/>
    </location>
</feature>
<evidence type="ECO:0000313" key="4">
    <source>
        <dbReference type="EMBL" id="KAF7354673.1"/>
    </source>
</evidence>
<feature type="coiled-coil region" evidence="1">
    <location>
        <begin position="861"/>
        <end position="895"/>
    </location>
</feature>
<dbReference type="Pfam" id="PF03644">
    <property type="entry name" value="Glyco_hydro_85"/>
    <property type="match status" value="1"/>
</dbReference>
<evidence type="ECO:0000259" key="3">
    <source>
        <dbReference type="Pfam" id="PF03644"/>
    </source>
</evidence>
<protein>
    <submittedName>
        <fullName evidence="4">Glycoside hydrolase family 85 protein</fullName>
    </submittedName>
</protein>
<feature type="compositionally biased region" description="Polar residues" evidence="2">
    <location>
        <begin position="1240"/>
        <end position="1253"/>
    </location>
</feature>
<feature type="compositionally biased region" description="Basic and acidic residues" evidence="2">
    <location>
        <begin position="1192"/>
        <end position="1204"/>
    </location>
</feature>
<feature type="coiled-coil region" evidence="1">
    <location>
        <begin position="1055"/>
        <end position="1082"/>
    </location>
</feature>
<dbReference type="Gene3D" id="3.20.20.80">
    <property type="entry name" value="Glycosidases"/>
    <property type="match status" value="1"/>
</dbReference>
<dbReference type="Gene3D" id="2.60.120.260">
    <property type="entry name" value="Galactose-binding domain-like"/>
    <property type="match status" value="1"/>
</dbReference>
<dbReference type="Proteomes" id="UP000623467">
    <property type="component" value="Unassembled WGS sequence"/>
</dbReference>
<dbReference type="InterPro" id="IPR032979">
    <property type="entry name" value="ENGase"/>
</dbReference>
<name>A0A8H7D0Y1_9AGAR</name>
<dbReference type="InterPro" id="IPR005201">
    <property type="entry name" value="TIM_ENGase"/>
</dbReference>
<dbReference type="GO" id="GO:0005829">
    <property type="term" value="C:cytosol"/>
    <property type="evidence" value="ECO:0007669"/>
    <property type="project" value="UniProtKB-SubCell"/>
</dbReference>
<sequence>MPLTGSSFKASDAQYFKSLEELDVWTATPTKALDTVLKYHPRRPSSNPKGKLFGDPHALVAHAILNTVLLKVCHDYKGGYTESPFSLGYTFNFWSAVDVFIYFSHHRVTVPPPGWITAAHRQGVKMLGTLIFEGNGEDDCLRLPCRASLPLSPHYARLLAELAHERGFDGYLLNFECPLRGGIEQTRAVTAWTTLLVDELKGKIGSHAEVVWYDSVVVTGQLAWQDRLNGFNLPFFLSSTSFFSNYTWPPSYPSKTVEYFRSVSQNTTHIIPKAKQDIYMGIDVFGRGSHGGGGFGSYKALEHITGAGLSTAFFAPGWTWENTQDASGFTWESWFTDERRLWAGLRAGERVTVPNAPPNRPGEPPCTHGAFAPVGSFFCTRGAPPTRTPSRCTRRSALRPGREGWTDVDKQTSIGDLVWPVPVLAWEGDEDDVHAAALPAATSELTLNEAWNGGSSLRLGISAAGEESEDAAFRCVWLPVQSVTITPGRSYNATAVYKIDQEDANVDLDIALSVKMMTSPSVYSNAFDVVPQSVSSDPLPGGWTKLQVQFESSTPLPDATTVKAAIGFVISIVAEDPSKALQLSLLLGQLNVYPTPSPTAPTHAPMLLWADFNASGSPNAPFNGMLTWEVAATFAPLSNVLTLTGAEDPAPAWPVAPSTERWLPRFVYFNIYAQPHSAGAALIQKPAEAAWIGTSGYDGPAHAFSVQQANFPFDLSGVRTISFYVQGVTDRGEVLRWDQLASLYTRAAKHNITLHGEYNTPKCPDTVDCRHCLAFYDHLDSLRLEKPDDHWEADMRPGDIIPIGGSNIDAVFRLAEMRGYLRTREHFLDLNDDENGSVERRDVSANREYLQRTLEELHSQHDAVVAERDRMVQEREQLQQTIAELRRQHDGVVAERERERGQLQQMVVEMHRQHDGIVAEREQIIRGLRDLYDNVTVERDGLQQTVAKLQRQHDGVVAQQDRLQQTIQDSRSLHNSVVMERDELQQTVAELQRQHAGVVAERDRRVQEVRDLYETVIVERNGLQQMVPELQLQHDAVVAERALLQQTVQDSRSLYDGVVMERDELQQTVAELQRRLRCLSDGIVVKREELHQTIAELTCQRDWVAVKREELQHELADLHRQREGDVDSVVKREDLEQTVAELLRPDDNAVAERDRLQRSVPELQLRYDSVVAERDRAVQEQGQLQQAGTDLQHQHDGVVAEREQLQSQHSGSVAELNRLQRTVPELRSLSDSVVVERRQPQQTTGDSQLQPSQHAPKRKGGADSVDPRPPKRLAISNGATMNKQLSEDELRRKFHHMPIPGPLDDPILLANWIHYHQVVDMKGIRITKPDWVIDLRTVRGHQRVMSLVPPRPRVSSTRNDPRQHRERCILAVLRVLTIPGEYQRLVCYHDISIARAVNTHPCTFGGLPDRLTGVTIARLLASRGLSVADADDAWLFCHHFVRDELDGKDPSLTYIKASEMQEIIKLEEEAQRSRPVPLGIKHAEDDQYRRYRPRPAQVEKAGNQTVNHSDDMVHRESIRDTVRLVY</sequence>
<evidence type="ECO:0000256" key="2">
    <source>
        <dbReference type="SAM" id="MobiDB-lite"/>
    </source>
</evidence>
<dbReference type="EMBL" id="JACAZH010000011">
    <property type="protein sequence ID" value="KAF7354673.1"/>
    <property type="molecule type" value="Genomic_DNA"/>
</dbReference>
<proteinExistence type="predicted"/>
<reference evidence="4" key="1">
    <citation type="submission" date="2020-05" db="EMBL/GenBank/DDBJ databases">
        <title>Mycena genomes resolve the evolution of fungal bioluminescence.</title>
        <authorList>
            <person name="Tsai I.J."/>
        </authorList>
    </citation>
    <scope>NUCLEOTIDE SEQUENCE</scope>
    <source>
        <strain evidence="4">160909Yilan</strain>
    </source>
</reference>
<keyword evidence="4" id="KW-0378">Hydrolase</keyword>
<organism evidence="4 5">
    <name type="scientific">Mycena sanguinolenta</name>
    <dbReference type="NCBI Taxonomy" id="230812"/>
    <lineage>
        <taxon>Eukaryota</taxon>
        <taxon>Fungi</taxon>
        <taxon>Dikarya</taxon>
        <taxon>Basidiomycota</taxon>
        <taxon>Agaricomycotina</taxon>
        <taxon>Agaricomycetes</taxon>
        <taxon>Agaricomycetidae</taxon>
        <taxon>Agaricales</taxon>
        <taxon>Marasmiineae</taxon>
        <taxon>Mycenaceae</taxon>
        <taxon>Mycena</taxon>
    </lineage>
</organism>
<feature type="coiled-coil region" evidence="1">
    <location>
        <begin position="932"/>
        <end position="1001"/>
    </location>
</feature>
<accession>A0A8H7D0Y1</accession>